<protein>
    <recommendedName>
        <fullName evidence="2">Protein-export protein SecB</fullName>
    </recommendedName>
</protein>
<dbReference type="Pfam" id="PF02556">
    <property type="entry name" value="SecB"/>
    <property type="match status" value="1"/>
</dbReference>
<accession>A0A382CTV0</accession>
<dbReference type="EMBL" id="UINC01035981">
    <property type="protein sequence ID" value="SVB29244.1"/>
    <property type="molecule type" value="Genomic_DNA"/>
</dbReference>
<dbReference type="PANTHER" id="PTHR36918:SF1">
    <property type="entry name" value="PROTEIN-EXPORT PROTEIN SECB"/>
    <property type="match status" value="1"/>
</dbReference>
<gene>
    <name evidence="1" type="ORF">METZ01_LOCUS182098</name>
</gene>
<proteinExistence type="inferred from homology"/>
<dbReference type="Gene3D" id="3.10.420.10">
    <property type="entry name" value="SecB-like"/>
    <property type="match status" value="1"/>
</dbReference>
<dbReference type="NCBIfam" id="TIGR00809">
    <property type="entry name" value="secB"/>
    <property type="match status" value="1"/>
</dbReference>
<name>A0A382CTV0_9ZZZZ</name>
<dbReference type="SUPFAM" id="SSF54611">
    <property type="entry name" value="SecB-like"/>
    <property type="match status" value="1"/>
</dbReference>
<dbReference type="InterPro" id="IPR035958">
    <property type="entry name" value="SecB-like_sf"/>
</dbReference>
<dbReference type="GO" id="GO:0015031">
    <property type="term" value="P:protein transport"/>
    <property type="evidence" value="ECO:0007669"/>
    <property type="project" value="InterPro"/>
</dbReference>
<evidence type="ECO:0008006" key="2">
    <source>
        <dbReference type="Google" id="ProtNLM"/>
    </source>
</evidence>
<organism evidence="1">
    <name type="scientific">marine metagenome</name>
    <dbReference type="NCBI Taxonomy" id="408172"/>
    <lineage>
        <taxon>unclassified sequences</taxon>
        <taxon>metagenomes</taxon>
        <taxon>ecological metagenomes</taxon>
    </lineage>
</organism>
<dbReference type="PANTHER" id="PTHR36918">
    <property type="match status" value="1"/>
</dbReference>
<sequence length="160" mass="17466">MSDPDAVDQPTFSFNQVYVKDFSFESPGSPQIFSREFNPKIDIQLNVSHQVLDPDNGVFEAVLSCTVTAKTDEETAFLAECQQAGVFTLKGYDESTLEQVLEGACPNMLFPYLRETVGQMVAKGGFPHLLLSPVNFDVMYLNKKAAEQTSAGNGSGAEPN</sequence>
<dbReference type="GO" id="GO:0051082">
    <property type="term" value="F:unfolded protein binding"/>
    <property type="evidence" value="ECO:0007669"/>
    <property type="project" value="InterPro"/>
</dbReference>
<dbReference type="AlphaFoldDB" id="A0A382CTV0"/>
<dbReference type="PRINTS" id="PR01594">
    <property type="entry name" value="SECBCHAPRONE"/>
</dbReference>
<reference evidence="1" key="1">
    <citation type="submission" date="2018-05" db="EMBL/GenBank/DDBJ databases">
        <authorList>
            <person name="Lanie J.A."/>
            <person name="Ng W.-L."/>
            <person name="Kazmierczak K.M."/>
            <person name="Andrzejewski T.M."/>
            <person name="Davidsen T.M."/>
            <person name="Wayne K.J."/>
            <person name="Tettelin H."/>
            <person name="Glass J.I."/>
            <person name="Rusch D."/>
            <person name="Podicherti R."/>
            <person name="Tsui H.-C.T."/>
            <person name="Winkler M.E."/>
        </authorList>
    </citation>
    <scope>NUCLEOTIDE SEQUENCE</scope>
</reference>
<dbReference type="HAMAP" id="MF_00821">
    <property type="entry name" value="SecB"/>
    <property type="match status" value="1"/>
</dbReference>
<dbReference type="GO" id="GO:0051262">
    <property type="term" value="P:protein tetramerization"/>
    <property type="evidence" value="ECO:0007669"/>
    <property type="project" value="InterPro"/>
</dbReference>
<dbReference type="InterPro" id="IPR003708">
    <property type="entry name" value="SecB"/>
</dbReference>
<evidence type="ECO:0000313" key="1">
    <source>
        <dbReference type="EMBL" id="SVB29244.1"/>
    </source>
</evidence>